<feature type="transmembrane region" description="Helical" evidence="6">
    <location>
        <begin position="274"/>
        <end position="294"/>
    </location>
</feature>
<protein>
    <submittedName>
        <fullName evidence="8">Pilus assembly protein TadB</fullName>
    </submittedName>
</protein>
<dbReference type="Pfam" id="PF00482">
    <property type="entry name" value="T2SSF"/>
    <property type="match status" value="1"/>
</dbReference>
<evidence type="ECO:0000256" key="2">
    <source>
        <dbReference type="ARBA" id="ARBA00022475"/>
    </source>
</evidence>
<evidence type="ECO:0000256" key="4">
    <source>
        <dbReference type="ARBA" id="ARBA00022989"/>
    </source>
</evidence>
<keyword evidence="9" id="KW-1185">Reference proteome</keyword>
<keyword evidence="2" id="KW-1003">Cell membrane</keyword>
<reference evidence="8" key="2">
    <citation type="submission" date="2020-09" db="EMBL/GenBank/DDBJ databases">
        <authorList>
            <person name="Sun Q."/>
            <person name="Kim S."/>
        </authorList>
    </citation>
    <scope>NUCLEOTIDE SEQUENCE</scope>
    <source>
        <strain evidence="8">KCTC 32422</strain>
    </source>
</reference>
<evidence type="ECO:0000259" key="7">
    <source>
        <dbReference type="Pfam" id="PF00482"/>
    </source>
</evidence>
<feature type="domain" description="Type II secretion system protein GspF" evidence="7">
    <location>
        <begin position="166"/>
        <end position="291"/>
    </location>
</feature>
<dbReference type="Proteomes" id="UP000634139">
    <property type="component" value="Unassembled WGS sequence"/>
</dbReference>
<dbReference type="PANTHER" id="PTHR35007:SF1">
    <property type="entry name" value="PILUS ASSEMBLY PROTEIN"/>
    <property type="match status" value="1"/>
</dbReference>
<keyword evidence="3 6" id="KW-0812">Transmembrane</keyword>
<evidence type="ECO:0000313" key="9">
    <source>
        <dbReference type="Proteomes" id="UP000634139"/>
    </source>
</evidence>
<name>A0A918R7C7_9SPHN</name>
<dbReference type="AlphaFoldDB" id="A0A918R7C7"/>
<evidence type="ECO:0000256" key="1">
    <source>
        <dbReference type="ARBA" id="ARBA00004651"/>
    </source>
</evidence>
<dbReference type="RefSeq" id="WP_189538784.1">
    <property type="nucleotide sequence ID" value="NZ_BMZD01000001.1"/>
</dbReference>
<dbReference type="InterPro" id="IPR018076">
    <property type="entry name" value="T2SS_GspF_dom"/>
</dbReference>
<comment type="caution">
    <text evidence="8">The sequence shown here is derived from an EMBL/GenBank/DDBJ whole genome shotgun (WGS) entry which is preliminary data.</text>
</comment>
<dbReference type="GO" id="GO:0005886">
    <property type="term" value="C:plasma membrane"/>
    <property type="evidence" value="ECO:0007669"/>
    <property type="project" value="UniProtKB-SubCell"/>
</dbReference>
<dbReference type="InterPro" id="IPR042094">
    <property type="entry name" value="T2SS_GspF_sf"/>
</dbReference>
<dbReference type="EMBL" id="BMZD01000001">
    <property type="protein sequence ID" value="GGZ88804.1"/>
    <property type="molecule type" value="Genomic_DNA"/>
</dbReference>
<evidence type="ECO:0000256" key="6">
    <source>
        <dbReference type="SAM" id="Phobius"/>
    </source>
</evidence>
<feature type="transmembrane region" description="Helical" evidence="6">
    <location>
        <begin position="6"/>
        <end position="30"/>
    </location>
</feature>
<feature type="transmembrane region" description="Helical" evidence="6">
    <location>
        <begin position="306"/>
        <end position="325"/>
    </location>
</feature>
<comment type="subcellular location">
    <subcellularLocation>
        <location evidence="1">Cell membrane</location>
        <topology evidence="1">Multi-pass membrane protein</topology>
    </subcellularLocation>
</comment>
<keyword evidence="4 6" id="KW-1133">Transmembrane helix</keyword>
<dbReference type="PANTHER" id="PTHR35007">
    <property type="entry name" value="INTEGRAL MEMBRANE PROTEIN-RELATED"/>
    <property type="match status" value="1"/>
</dbReference>
<reference evidence="8" key="1">
    <citation type="journal article" date="2014" name="Int. J. Syst. Evol. Microbiol.">
        <title>Complete genome sequence of Corynebacterium casei LMG S-19264T (=DSM 44701T), isolated from a smear-ripened cheese.</title>
        <authorList>
            <consortium name="US DOE Joint Genome Institute (JGI-PGF)"/>
            <person name="Walter F."/>
            <person name="Albersmeier A."/>
            <person name="Kalinowski J."/>
            <person name="Ruckert C."/>
        </authorList>
    </citation>
    <scope>NUCLEOTIDE SEQUENCE</scope>
    <source>
        <strain evidence="8">KCTC 32422</strain>
    </source>
</reference>
<feature type="transmembrane region" description="Helical" evidence="6">
    <location>
        <begin position="127"/>
        <end position="147"/>
    </location>
</feature>
<dbReference type="Gene3D" id="1.20.81.30">
    <property type="entry name" value="Type II secretion system (T2SS), domain F"/>
    <property type="match status" value="1"/>
</dbReference>
<feature type="transmembrane region" description="Helical" evidence="6">
    <location>
        <begin position="92"/>
        <end position="121"/>
    </location>
</feature>
<evidence type="ECO:0000313" key="8">
    <source>
        <dbReference type="EMBL" id="GGZ88804.1"/>
    </source>
</evidence>
<keyword evidence="5 6" id="KW-0472">Membrane</keyword>
<evidence type="ECO:0000256" key="5">
    <source>
        <dbReference type="ARBA" id="ARBA00023136"/>
    </source>
</evidence>
<sequence length="333" mass="36398">METAIVRAVILLSVFSAFFLAAQVVLGALWRQRQKHAAINTRLRMIKEGGDREQIVARLRKNEPAEFPHLPPFMANAYRGLQRQFFAAKVPVSVGTALLILLGISLAVFAVMLLGAGAAGFKLTSGVIVLLLVLGLCIGLVLPLLVVSVQAQRARKRVEEQFPLALDVFVRALRSGHPVASAIDLLTHEMEDPIGSEFGVVADEVSYGAELTDALQAMAERWDNADMRMFVVSLSLQSETGGNLAEILENLASVIRARAAMYMKVRALSSEGRLTGWMLTVLPIISLLGMVTVNPAFYLEVAADPIFIWGFASLILLYFLGVFIIRHMVDLKV</sequence>
<accession>A0A918R7C7</accession>
<gene>
    <name evidence="8" type="ORF">GCM10011617_04700</name>
</gene>
<evidence type="ECO:0000256" key="3">
    <source>
        <dbReference type="ARBA" id="ARBA00022692"/>
    </source>
</evidence>
<proteinExistence type="predicted"/>
<organism evidence="8 9">
    <name type="scientific">Novosphingobium arvoryzae</name>
    <dbReference type="NCBI Taxonomy" id="1256514"/>
    <lineage>
        <taxon>Bacteria</taxon>
        <taxon>Pseudomonadati</taxon>
        <taxon>Pseudomonadota</taxon>
        <taxon>Alphaproteobacteria</taxon>
        <taxon>Sphingomonadales</taxon>
        <taxon>Sphingomonadaceae</taxon>
        <taxon>Novosphingobium</taxon>
    </lineage>
</organism>